<dbReference type="EMBL" id="JH717908">
    <property type="protein sequence ID" value="EWZ30750.1"/>
    <property type="molecule type" value="Genomic_DNA"/>
</dbReference>
<evidence type="ECO:0000313" key="1">
    <source>
        <dbReference type="EMBL" id="EWZ30750.1"/>
    </source>
</evidence>
<organism evidence="1">
    <name type="scientific">Fusarium oxysporum Fo47</name>
    <dbReference type="NCBI Taxonomy" id="660027"/>
    <lineage>
        <taxon>Eukaryota</taxon>
        <taxon>Fungi</taxon>
        <taxon>Dikarya</taxon>
        <taxon>Ascomycota</taxon>
        <taxon>Pezizomycotina</taxon>
        <taxon>Sordariomycetes</taxon>
        <taxon>Hypocreomycetidae</taxon>
        <taxon>Hypocreales</taxon>
        <taxon>Nectriaceae</taxon>
        <taxon>Fusarium</taxon>
        <taxon>Fusarium oxysporum species complex</taxon>
    </lineage>
</organism>
<gene>
    <name evidence="1" type="ORF">FOZG_15184</name>
</gene>
<sequence length="44" mass="5118">MEPSLSKERLTWHWSGPTAGGYRRVMITVRNQVRIHLSILTSDH</sequence>
<dbReference type="AlphaFoldDB" id="W9JMA7"/>
<dbReference type="VEuPathDB" id="FungiDB:FOZG_15184"/>
<accession>W9JMA7</accession>
<name>W9JMA7_FUSOX</name>
<reference evidence="1" key="2">
    <citation type="submission" date="2012-06" db="EMBL/GenBank/DDBJ databases">
        <title>Annotation of the Genome Sequence of Fusarium oxysporum Fo47.</title>
        <authorList>
            <consortium name="The Broad Institute Genomics Platform"/>
            <person name="Ma L.-J."/>
            <person name="Corby-Kistler H."/>
            <person name="Broz K."/>
            <person name="Gale L.R."/>
            <person name="Jonkers W."/>
            <person name="O'Donnell K."/>
            <person name="Ploetz R."/>
            <person name="Steinberg C."/>
            <person name="Schwartz D.C."/>
            <person name="VanEtten H."/>
            <person name="Zhou S."/>
            <person name="Young S.K."/>
            <person name="Zeng Q."/>
            <person name="Gargeya S."/>
            <person name="Fitzgerald M."/>
            <person name="Abouelleil A."/>
            <person name="Alvarado L."/>
            <person name="Chapman S.B."/>
            <person name="Gainer-Dewar J."/>
            <person name="Goldberg J."/>
            <person name="Griggs A."/>
            <person name="Gujja S."/>
            <person name="Hansen M."/>
            <person name="Howarth C."/>
            <person name="Imamovic A."/>
            <person name="Ireland A."/>
            <person name="Larimer J."/>
            <person name="McCowan C."/>
            <person name="Murphy C."/>
            <person name="Pearson M."/>
            <person name="Poon T.W."/>
            <person name="Priest M."/>
            <person name="Roberts A."/>
            <person name="Saif S."/>
            <person name="Shea T."/>
            <person name="Sykes S."/>
            <person name="Wortman J."/>
            <person name="Nusbaum C."/>
            <person name="Birren B."/>
        </authorList>
    </citation>
    <scope>NUCLEOTIDE SEQUENCE</scope>
    <source>
        <strain evidence="1">Fo47</strain>
    </source>
</reference>
<proteinExistence type="predicted"/>
<dbReference type="Proteomes" id="UP000030766">
    <property type="component" value="Unassembled WGS sequence"/>
</dbReference>
<dbReference type="HOGENOM" id="CLU_3224613_0_0_1"/>
<protein>
    <submittedName>
        <fullName evidence="1">Uncharacterized protein</fullName>
    </submittedName>
</protein>
<reference evidence="1" key="1">
    <citation type="submission" date="2011-06" db="EMBL/GenBank/DDBJ databases">
        <title>The Genome Sequence of Fusarium oxysporum Fo47.</title>
        <authorList>
            <consortium name="The Broad Institute Genome Sequencing Platform"/>
            <person name="Ma L.-J."/>
            <person name="Gale L.R."/>
            <person name="Schwartz D.C."/>
            <person name="Zhou S."/>
            <person name="Corby-Kistler H."/>
            <person name="Young S.K."/>
            <person name="Zeng Q."/>
            <person name="Gargeya S."/>
            <person name="Fitzgerald M."/>
            <person name="Haas B."/>
            <person name="Abouelleil A."/>
            <person name="Alvarado L."/>
            <person name="Arachchi H.M."/>
            <person name="Berlin A."/>
            <person name="Brown A."/>
            <person name="Chapman S.B."/>
            <person name="Chen Z."/>
            <person name="Dunbar C."/>
            <person name="Freedman E."/>
            <person name="Gearin G."/>
            <person name="Gellesch M."/>
            <person name="Goldberg J."/>
            <person name="Griggs A."/>
            <person name="Gujja S."/>
            <person name="Heiman D."/>
            <person name="Howarth C."/>
            <person name="Larson L."/>
            <person name="Lui A."/>
            <person name="MacDonald P.J.P."/>
            <person name="Mehta T."/>
            <person name="Montmayeur A."/>
            <person name="Murphy C."/>
            <person name="Neiman D."/>
            <person name="Pearson M."/>
            <person name="Priest M."/>
            <person name="Roberts A."/>
            <person name="Saif S."/>
            <person name="Shea T."/>
            <person name="Shenoy N."/>
            <person name="Sisk P."/>
            <person name="Stolte C."/>
            <person name="Sykes S."/>
            <person name="Wortman J."/>
            <person name="Nusbaum C."/>
            <person name="Birren B."/>
        </authorList>
    </citation>
    <scope>NUCLEOTIDE SEQUENCE [LARGE SCALE GENOMIC DNA]</scope>
    <source>
        <strain evidence="1">Fo47</strain>
    </source>
</reference>